<dbReference type="InterPro" id="IPR037923">
    <property type="entry name" value="HTH-like"/>
</dbReference>
<sequence length="277" mass="29847">MTAFQSVQTALVRLDGPPEPAAVGIGVHGPAGHVDEFQLPDMWQFHLYHYEADLTVGGVEHRIRPGHVSLVPPGTPVRYLYRGRSEHLYVHLRLGAQGAAREVATVQRAGVQAAVLDGQLRQALSAWPHTPGRAAAEVWAALWNVAELAPLRDGKAQVLPPAVAAAVALIEARLAEPLTVPDIAKAAGVSHNHLTRLFRTATGETVVGYIRTRRMERAGHLLRASTLSISRVAAAVGIPDLQAFNKACRRELGACPRTVRAARRGTPVNRPAVRIDQ</sequence>
<reference evidence="5 6" key="1">
    <citation type="submission" date="2024-09" db="EMBL/GenBank/DDBJ databases">
        <authorList>
            <person name="Sun Q."/>
            <person name="Mori K."/>
        </authorList>
    </citation>
    <scope>NUCLEOTIDE SEQUENCE [LARGE SCALE GENOMIC DNA]</scope>
    <source>
        <strain evidence="5 6">JCM 4362</strain>
    </source>
</reference>
<dbReference type="Pfam" id="PF12833">
    <property type="entry name" value="HTH_18"/>
    <property type="match status" value="1"/>
</dbReference>
<keyword evidence="3" id="KW-0804">Transcription</keyword>
<name>A0ABV5P5N4_STRCM</name>
<dbReference type="Proteomes" id="UP001589718">
    <property type="component" value="Unassembled WGS sequence"/>
</dbReference>
<dbReference type="PROSITE" id="PS01124">
    <property type="entry name" value="HTH_ARAC_FAMILY_2"/>
    <property type="match status" value="1"/>
</dbReference>
<keyword evidence="1" id="KW-0805">Transcription regulation</keyword>
<feature type="domain" description="HTH araC/xylS-type" evidence="4">
    <location>
        <begin position="164"/>
        <end position="262"/>
    </location>
</feature>
<evidence type="ECO:0000256" key="2">
    <source>
        <dbReference type="ARBA" id="ARBA00023125"/>
    </source>
</evidence>
<organism evidence="5 6">
    <name type="scientific">Streptomyces cremeus</name>
    <dbReference type="NCBI Taxonomy" id="66881"/>
    <lineage>
        <taxon>Bacteria</taxon>
        <taxon>Bacillati</taxon>
        <taxon>Actinomycetota</taxon>
        <taxon>Actinomycetes</taxon>
        <taxon>Kitasatosporales</taxon>
        <taxon>Streptomycetaceae</taxon>
        <taxon>Streptomyces</taxon>
    </lineage>
</organism>
<evidence type="ECO:0000256" key="3">
    <source>
        <dbReference type="ARBA" id="ARBA00023163"/>
    </source>
</evidence>
<dbReference type="SMART" id="SM00342">
    <property type="entry name" value="HTH_ARAC"/>
    <property type="match status" value="1"/>
</dbReference>
<keyword evidence="2" id="KW-0238">DNA-binding</keyword>
<dbReference type="EMBL" id="JBHMCR010000001">
    <property type="protein sequence ID" value="MFB9518493.1"/>
    <property type="molecule type" value="Genomic_DNA"/>
</dbReference>
<dbReference type="RefSeq" id="WP_345219992.1">
    <property type="nucleotide sequence ID" value="NZ_BAAAXE010000005.1"/>
</dbReference>
<protein>
    <submittedName>
        <fullName evidence="5">Helix-turn-helix domain-containing protein</fullName>
    </submittedName>
</protein>
<dbReference type="PANTHER" id="PTHR46796">
    <property type="entry name" value="HTH-TYPE TRANSCRIPTIONAL ACTIVATOR RHAS-RELATED"/>
    <property type="match status" value="1"/>
</dbReference>
<dbReference type="PANTHER" id="PTHR46796:SF6">
    <property type="entry name" value="ARAC SUBFAMILY"/>
    <property type="match status" value="1"/>
</dbReference>
<comment type="caution">
    <text evidence="5">The sequence shown here is derived from an EMBL/GenBank/DDBJ whole genome shotgun (WGS) entry which is preliminary data.</text>
</comment>
<evidence type="ECO:0000256" key="1">
    <source>
        <dbReference type="ARBA" id="ARBA00023015"/>
    </source>
</evidence>
<dbReference type="SUPFAM" id="SSF51215">
    <property type="entry name" value="Regulatory protein AraC"/>
    <property type="match status" value="1"/>
</dbReference>
<evidence type="ECO:0000313" key="5">
    <source>
        <dbReference type="EMBL" id="MFB9518493.1"/>
    </source>
</evidence>
<dbReference type="InterPro" id="IPR050204">
    <property type="entry name" value="AraC_XylS_family_regulators"/>
</dbReference>
<gene>
    <name evidence="5" type="ORF">ACFFTU_00780</name>
</gene>
<keyword evidence="6" id="KW-1185">Reference proteome</keyword>
<dbReference type="InterPro" id="IPR009057">
    <property type="entry name" value="Homeodomain-like_sf"/>
</dbReference>
<accession>A0ABV5P5N4</accession>
<dbReference type="SUPFAM" id="SSF46689">
    <property type="entry name" value="Homeodomain-like"/>
    <property type="match status" value="2"/>
</dbReference>
<dbReference type="Gene3D" id="1.10.10.60">
    <property type="entry name" value="Homeodomain-like"/>
    <property type="match status" value="1"/>
</dbReference>
<dbReference type="InterPro" id="IPR018060">
    <property type="entry name" value="HTH_AraC"/>
</dbReference>
<evidence type="ECO:0000259" key="4">
    <source>
        <dbReference type="PROSITE" id="PS01124"/>
    </source>
</evidence>
<proteinExistence type="predicted"/>
<evidence type="ECO:0000313" key="6">
    <source>
        <dbReference type="Proteomes" id="UP001589718"/>
    </source>
</evidence>